<feature type="chain" id="PRO_5037047119" evidence="7">
    <location>
        <begin position="24"/>
        <end position="500"/>
    </location>
</feature>
<dbReference type="GO" id="GO:0004222">
    <property type="term" value="F:metalloendopeptidase activity"/>
    <property type="evidence" value="ECO:0007669"/>
    <property type="project" value="InterPro"/>
</dbReference>
<evidence type="ECO:0000256" key="4">
    <source>
        <dbReference type="ARBA" id="ARBA00022801"/>
    </source>
</evidence>
<evidence type="ECO:0000256" key="6">
    <source>
        <dbReference type="ARBA" id="ARBA00023049"/>
    </source>
</evidence>
<protein>
    <submittedName>
        <fullName evidence="9">M48 family metalloprotease</fullName>
    </submittedName>
</protein>
<evidence type="ECO:0000313" key="9">
    <source>
        <dbReference type="EMBL" id="MBK1879792.1"/>
    </source>
</evidence>
<dbReference type="RefSeq" id="WP_200358008.1">
    <property type="nucleotide sequence ID" value="NZ_JAENIL010000058.1"/>
</dbReference>
<evidence type="ECO:0000256" key="3">
    <source>
        <dbReference type="ARBA" id="ARBA00022723"/>
    </source>
</evidence>
<dbReference type="GO" id="GO:0051603">
    <property type="term" value="P:proteolysis involved in protein catabolic process"/>
    <property type="evidence" value="ECO:0007669"/>
    <property type="project" value="TreeGrafter"/>
</dbReference>
<dbReference type="InterPro" id="IPR001915">
    <property type="entry name" value="Peptidase_M48"/>
</dbReference>
<keyword evidence="6 9" id="KW-0482">Metalloprotease</keyword>
<feature type="signal peptide" evidence="7">
    <location>
        <begin position="1"/>
        <end position="23"/>
    </location>
</feature>
<evidence type="ECO:0000256" key="1">
    <source>
        <dbReference type="ARBA" id="ARBA00001947"/>
    </source>
</evidence>
<comment type="caution">
    <text evidence="9">The sequence shown here is derived from an EMBL/GenBank/DDBJ whole genome shotgun (WGS) entry which is preliminary data.</text>
</comment>
<feature type="domain" description="Peptidase M48" evidence="8">
    <location>
        <begin position="95"/>
        <end position="259"/>
    </location>
</feature>
<dbReference type="Gene3D" id="3.30.2010.10">
    <property type="entry name" value="Metalloproteases ('zincins'), catalytic domain"/>
    <property type="match status" value="1"/>
</dbReference>
<comment type="cofactor">
    <cofactor evidence="1">
        <name>Zn(2+)</name>
        <dbReference type="ChEBI" id="CHEBI:29105"/>
    </cofactor>
</comment>
<gene>
    <name evidence="9" type="ORF">JIN87_23110</name>
</gene>
<dbReference type="InterPro" id="IPR051156">
    <property type="entry name" value="Mito/Outer_Membr_Metalloprot"/>
</dbReference>
<keyword evidence="2" id="KW-0645">Protease</keyword>
<dbReference type="PANTHER" id="PTHR22726">
    <property type="entry name" value="METALLOENDOPEPTIDASE OMA1"/>
    <property type="match status" value="1"/>
</dbReference>
<keyword evidence="4" id="KW-0378">Hydrolase</keyword>
<keyword evidence="5" id="KW-0862">Zinc</keyword>
<evidence type="ECO:0000259" key="8">
    <source>
        <dbReference type="Pfam" id="PF01435"/>
    </source>
</evidence>
<dbReference type="GO" id="GO:0016020">
    <property type="term" value="C:membrane"/>
    <property type="evidence" value="ECO:0007669"/>
    <property type="project" value="TreeGrafter"/>
</dbReference>
<reference evidence="9" key="1">
    <citation type="submission" date="2021-01" db="EMBL/GenBank/DDBJ databases">
        <title>Modified the classification status of verrucomicrobia.</title>
        <authorList>
            <person name="Feng X."/>
        </authorList>
    </citation>
    <scope>NUCLEOTIDE SEQUENCE</scope>
    <source>
        <strain evidence="9">KCTC 13126</strain>
    </source>
</reference>
<dbReference type="Pfam" id="PF01435">
    <property type="entry name" value="Peptidase_M48"/>
    <property type="match status" value="1"/>
</dbReference>
<keyword evidence="3" id="KW-0479">Metal-binding</keyword>
<dbReference type="AlphaFoldDB" id="A0A934S4T8"/>
<evidence type="ECO:0000256" key="5">
    <source>
        <dbReference type="ARBA" id="ARBA00022833"/>
    </source>
</evidence>
<dbReference type="PROSITE" id="PS51257">
    <property type="entry name" value="PROKAR_LIPOPROTEIN"/>
    <property type="match status" value="1"/>
</dbReference>
<evidence type="ECO:0000256" key="7">
    <source>
        <dbReference type="SAM" id="SignalP"/>
    </source>
</evidence>
<accession>A0A934S4T8</accession>
<dbReference type="PANTHER" id="PTHR22726:SF24">
    <property type="entry name" value="M48 FAMILY METALLOPEPTIDASE"/>
    <property type="match status" value="1"/>
</dbReference>
<evidence type="ECO:0000313" key="10">
    <source>
        <dbReference type="Proteomes" id="UP000617628"/>
    </source>
</evidence>
<evidence type="ECO:0000256" key="2">
    <source>
        <dbReference type="ARBA" id="ARBA00022670"/>
    </source>
</evidence>
<name>A0A934S4T8_9BACT</name>
<organism evidence="9 10">
    <name type="scientific">Pelagicoccus mobilis</name>
    <dbReference type="NCBI Taxonomy" id="415221"/>
    <lineage>
        <taxon>Bacteria</taxon>
        <taxon>Pseudomonadati</taxon>
        <taxon>Verrucomicrobiota</taxon>
        <taxon>Opitutia</taxon>
        <taxon>Puniceicoccales</taxon>
        <taxon>Pelagicoccaceae</taxon>
        <taxon>Pelagicoccus</taxon>
    </lineage>
</organism>
<keyword evidence="10" id="KW-1185">Reference proteome</keyword>
<dbReference type="EMBL" id="JAENIL010000058">
    <property type="protein sequence ID" value="MBK1879792.1"/>
    <property type="molecule type" value="Genomic_DNA"/>
</dbReference>
<dbReference type="Proteomes" id="UP000617628">
    <property type="component" value="Unassembled WGS sequence"/>
</dbReference>
<sequence length="500" mass="55394">MRFQLTVLSIAISTASLFLGGCATEPSLYTGKTGYYGYTWEQELKLGKQSDKGIVQQMGLYQDDQLATYIRDMGNQLLEYSAIKSETAPEIYRDTEFTFRLLDSPVVNAFALPGGYVYVTRGLLAHLENEAQLAVVIGHEITHVEARHASKQALAHQLGQIGLLAGALIGEQVAENKQLARDMVNLGGDLFQLASLKYGRDAERESDAHGVKYAALAGYSAAEGAAFFRSLDRISDKSGQSIPSWMSSHPDPGEREKTIPQLAAQWESTANRNVAVGRERFLEKIDGLIVGENPRNGYTDKNRFYHPNLKFQFDKPQGWRLQNESGAVYLTDPNKTTMLAFTIAQESSPLDAARNLQNKLSLQTTYAQDTRINGLPAYSIEGSVATESGSLSLHASFIQFGKNVFTFLGYGNSTTFPNNIRNVRSVANSFQELANQQALNVQPYRISIEPAKRSAPFRDLLPSRLPPGTDAQDWAIMNQIDLGTHIERGRLIKLPAERRY</sequence>
<dbReference type="GO" id="GO:0046872">
    <property type="term" value="F:metal ion binding"/>
    <property type="evidence" value="ECO:0007669"/>
    <property type="project" value="UniProtKB-KW"/>
</dbReference>
<keyword evidence="7" id="KW-0732">Signal</keyword>
<proteinExistence type="predicted"/>